<sequence length="213" mass="22082">MSEVASLLAIGVALLIGAASPGPSFIMVVQSAASCGRRAGLQAALGMGLGGLIFAVVALLGLSTTLVAAPKVFAALKLAGAAYLGYLAIRLWRGANQPLEVQNILSTGRSTASPRHFLLGFFTQISNPKTAIVYASVFATLLPPSPDIEFHLLVAILVFTIEAGWYATVALILSSDGAQAVYVRCKLWIDRLSGVTMGLLAARLAGSVIGNDR</sequence>
<dbReference type="Proteomes" id="UP000503162">
    <property type="component" value="Chromosome"/>
</dbReference>
<dbReference type="PANTHER" id="PTHR30086:SF16">
    <property type="entry name" value="AMINO ACID EFFLUX PERMEASE RHTB FAMILY"/>
    <property type="match status" value="1"/>
</dbReference>
<feature type="transmembrane region" description="Helical" evidence="6">
    <location>
        <begin position="150"/>
        <end position="174"/>
    </location>
</feature>
<dbReference type="PANTHER" id="PTHR30086">
    <property type="entry name" value="ARGININE EXPORTER PROTEIN ARGO"/>
    <property type="match status" value="1"/>
</dbReference>
<keyword evidence="3 6" id="KW-0812">Transmembrane</keyword>
<dbReference type="EMBL" id="CP049989">
    <property type="protein sequence ID" value="QIM51703.1"/>
    <property type="molecule type" value="Genomic_DNA"/>
</dbReference>
<dbReference type="InterPro" id="IPR001123">
    <property type="entry name" value="LeuE-type"/>
</dbReference>
<proteinExistence type="predicted"/>
<evidence type="ECO:0000256" key="1">
    <source>
        <dbReference type="ARBA" id="ARBA00004651"/>
    </source>
</evidence>
<protein>
    <submittedName>
        <fullName evidence="7">LysE family translocator</fullName>
    </submittedName>
</protein>
<reference evidence="7 8" key="1">
    <citation type="submission" date="2020-03" db="EMBL/GenBank/DDBJ databases">
        <title>Hydrogenophaga sp. nov. isolated from cyanobacterial mat.</title>
        <authorList>
            <person name="Thorat V."/>
            <person name="Kirdat K."/>
            <person name="Tiwarekar B."/>
            <person name="Costa E.D."/>
            <person name="Yadav A."/>
        </authorList>
    </citation>
    <scope>NUCLEOTIDE SEQUENCE [LARGE SCALE GENOMIC DNA]</scope>
    <source>
        <strain evidence="7 8">BA0156</strain>
    </source>
</reference>
<dbReference type="RefSeq" id="WP_166225897.1">
    <property type="nucleotide sequence ID" value="NZ_CP049989.1"/>
</dbReference>
<organism evidence="7 8">
    <name type="scientific">Hydrogenophaga crocea</name>
    <dbReference type="NCBI Taxonomy" id="2716225"/>
    <lineage>
        <taxon>Bacteria</taxon>
        <taxon>Pseudomonadati</taxon>
        <taxon>Pseudomonadota</taxon>
        <taxon>Betaproteobacteria</taxon>
        <taxon>Burkholderiales</taxon>
        <taxon>Comamonadaceae</taxon>
        <taxon>Hydrogenophaga</taxon>
    </lineage>
</organism>
<name>A0A6G8IEY2_9BURK</name>
<dbReference type="AlphaFoldDB" id="A0A6G8IEY2"/>
<feature type="transmembrane region" description="Helical" evidence="6">
    <location>
        <begin position="43"/>
        <end position="62"/>
    </location>
</feature>
<evidence type="ECO:0000256" key="6">
    <source>
        <dbReference type="SAM" id="Phobius"/>
    </source>
</evidence>
<comment type="subcellular location">
    <subcellularLocation>
        <location evidence="1">Cell membrane</location>
        <topology evidence="1">Multi-pass membrane protein</topology>
    </subcellularLocation>
</comment>
<evidence type="ECO:0000256" key="2">
    <source>
        <dbReference type="ARBA" id="ARBA00022475"/>
    </source>
</evidence>
<dbReference type="Pfam" id="PF01810">
    <property type="entry name" value="LysE"/>
    <property type="match status" value="1"/>
</dbReference>
<dbReference type="GO" id="GO:0005886">
    <property type="term" value="C:plasma membrane"/>
    <property type="evidence" value="ECO:0007669"/>
    <property type="project" value="UniProtKB-SubCell"/>
</dbReference>
<evidence type="ECO:0000313" key="7">
    <source>
        <dbReference type="EMBL" id="QIM51703.1"/>
    </source>
</evidence>
<gene>
    <name evidence="7" type="ORF">G9Q37_05875</name>
</gene>
<dbReference type="GO" id="GO:0015171">
    <property type="term" value="F:amino acid transmembrane transporter activity"/>
    <property type="evidence" value="ECO:0007669"/>
    <property type="project" value="TreeGrafter"/>
</dbReference>
<evidence type="ECO:0000256" key="3">
    <source>
        <dbReference type="ARBA" id="ARBA00022692"/>
    </source>
</evidence>
<evidence type="ECO:0000313" key="8">
    <source>
        <dbReference type="Proteomes" id="UP000503162"/>
    </source>
</evidence>
<dbReference type="KEGG" id="hcz:G9Q37_05875"/>
<keyword evidence="5 6" id="KW-0472">Membrane</keyword>
<keyword evidence="4 6" id="KW-1133">Transmembrane helix</keyword>
<accession>A0A6G8IEY2</accession>
<keyword evidence="8" id="KW-1185">Reference proteome</keyword>
<evidence type="ECO:0000256" key="4">
    <source>
        <dbReference type="ARBA" id="ARBA00022989"/>
    </source>
</evidence>
<feature type="transmembrane region" description="Helical" evidence="6">
    <location>
        <begin position="74"/>
        <end position="92"/>
    </location>
</feature>
<evidence type="ECO:0000256" key="5">
    <source>
        <dbReference type="ARBA" id="ARBA00023136"/>
    </source>
</evidence>
<keyword evidence="2" id="KW-1003">Cell membrane</keyword>